<organism evidence="2">
    <name type="scientific">Rouxiella sp. WC2420</name>
    <dbReference type="NCBI Taxonomy" id="3234145"/>
    <lineage>
        <taxon>Bacteria</taxon>
        <taxon>Pseudomonadati</taxon>
        <taxon>Pseudomonadota</taxon>
        <taxon>Gammaproteobacteria</taxon>
        <taxon>Enterobacterales</taxon>
        <taxon>Yersiniaceae</taxon>
        <taxon>Rouxiella</taxon>
    </lineage>
</organism>
<dbReference type="AlphaFoldDB" id="A0AB39VKB1"/>
<evidence type="ECO:0000313" key="2">
    <source>
        <dbReference type="EMBL" id="XDU70865.1"/>
    </source>
</evidence>
<feature type="domain" description="Cyanophage baseplate Pam3 plug gp18" evidence="1">
    <location>
        <begin position="1"/>
        <end position="95"/>
    </location>
</feature>
<dbReference type="EMBL" id="CP165628">
    <property type="protein sequence ID" value="XDU70865.1"/>
    <property type="molecule type" value="Genomic_DNA"/>
</dbReference>
<evidence type="ECO:0000259" key="1">
    <source>
        <dbReference type="Pfam" id="PF22479"/>
    </source>
</evidence>
<gene>
    <name evidence="2" type="ORF">AB3G37_14950</name>
</gene>
<protein>
    <recommendedName>
        <fullName evidence="1">Cyanophage baseplate Pam3 plug gp18 domain-containing protein</fullName>
    </recommendedName>
</protein>
<accession>A0AB39VKB1</accession>
<dbReference type="Pfam" id="PF22479">
    <property type="entry name" value="Pam3_gp18"/>
    <property type="match status" value="1"/>
</dbReference>
<proteinExistence type="predicted"/>
<dbReference type="RefSeq" id="WP_369788307.1">
    <property type="nucleotide sequence ID" value="NZ_CP165628.1"/>
</dbReference>
<sequence length="103" mass="11650">MIEITLSPIKGQSLTAVINGQSCRIDLAQRSTGLFMDLYLNENPVFQGVICLNCNWMVRYPYLGFSGDLFFADMEGSDDPDWMGLGTRFKLFYMTDEEKASAE</sequence>
<dbReference type="InterPro" id="IPR054252">
    <property type="entry name" value="Pam3_gp18"/>
</dbReference>
<name>A0AB39VKB1_9GAMM</name>
<reference evidence="2" key="1">
    <citation type="submission" date="2024-07" db="EMBL/GenBank/DDBJ databases">
        <authorList>
            <person name="Biller S.J."/>
        </authorList>
    </citation>
    <scope>NUCLEOTIDE SEQUENCE</scope>
    <source>
        <strain evidence="2">WC2420</strain>
    </source>
</reference>